<gene>
    <name evidence="3" type="ORF">PLEPLA_LOCUS47654</name>
</gene>
<feature type="coiled-coil region" evidence="1">
    <location>
        <begin position="91"/>
        <end position="185"/>
    </location>
</feature>
<proteinExistence type="predicted"/>
<keyword evidence="2" id="KW-1133">Transmembrane helix</keyword>
<keyword evidence="2" id="KW-0812">Transmembrane</keyword>
<sequence length="208" mass="22830">MSRPACGACGAGRAGYNVRGCRAHTCIARGCSSLCLSPGHNMKLVGTVVVLSVAVMTVLIYQALRQEIRLRGLKTRTAESHETVKAKEEMIIEVKKKTVELKTEMDAANAKIDELRNKKAEVEKSIQEFEKSLTSCNTEKEAADTKKKEVWETMNKLKADHAEAKKKAEEDIQTLKQQILDKDKAICAFADMTKEEAKKLCGTAAAAA</sequence>
<evidence type="ECO:0000256" key="1">
    <source>
        <dbReference type="SAM" id="Coils"/>
    </source>
</evidence>
<organism evidence="3 4">
    <name type="scientific">Pleuronectes platessa</name>
    <name type="common">European plaice</name>
    <dbReference type="NCBI Taxonomy" id="8262"/>
    <lineage>
        <taxon>Eukaryota</taxon>
        <taxon>Metazoa</taxon>
        <taxon>Chordata</taxon>
        <taxon>Craniata</taxon>
        <taxon>Vertebrata</taxon>
        <taxon>Euteleostomi</taxon>
        <taxon>Actinopterygii</taxon>
        <taxon>Neopterygii</taxon>
        <taxon>Teleostei</taxon>
        <taxon>Neoteleostei</taxon>
        <taxon>Acanthomorphata</taxon>
        <taxon>Carangaria</taxon>
        <taxon>Pleuronectiformes</taxon>
        <taxon>Pleuronectoidei</taxon>
        <taxon>Pleuronectidae</taxon>
        <taxon>Pleuronectes</taxon>
    </lineage>
</organism>
<accession>A0A9N7VUY6</accession>
<keyword evidence="4" id="KW-1185">Reference proteome</keyword>
<reference evidence="3" key="1">
    <citation type="submission" date="2020-03" db="EMBL/GenBank/DDBJ databases">
        <authorList>
            <person name="Weist P."/>
        </authorList>
    </citation>
    <scope>NUCLEOTIDE SEQUENCE</scope>
</reference>
<evidence type="ECO:0000313" key="4">
    <source>
        <dbReference type="Proteomes" id="UP001153269"/>
    </source>
</evidence>
<evidence type="ECO:0000313" key="3">
    <source>
        <dbReference type="EMBL" id="CAB1459817.1"/>
    </source>
</evidence>
<dbReference type="Proteomes" id="UP001153269">
    <property type="component" value="Unassembled WGS sequence"/>
</dbReference>
<feature type="transmembrane region" description="Helical" evidence="2">
    <location>
        <begin position="44"/>
        <end position="64"/>
    </location>
</feature>
<dbReference type="AlphaFoldDB" id="A0A9N7VUY6"/>
<keyword evidence="2" id="KW-0472">Membrane</keyword>
<protein>
    <submittedName>
        <fullName evidence="3">Uncharacterized protein</fullName>
    </submittedName>
</protein>
<name>A0A9N7VUY6_PLEPL</name>
<comment type="caution">
    <text evidence="3">The sequence shown here is derived from an EMBL/GenBank/DDBJ whole genome shotgun (WGS) entry which is preliminary data.</text>
</comment>
<evidence type="ECO:0000256" key="2">
    <source>
        <dbReference type="SAM" id="Phobius"/>
    </source>
</evidence>
<keyword evidence="1" id="KW-0175">Coiled coil</keyword>
<dbReference type="EMBL" id="CADEAL010004448">
    <property type="protein sequence ID" value="CAB1459817.1"/>
    <property type="molecule type" value="Genomic_DNA"/>
</dbReference>